<evidence type="ECO:0000256" key="8">
    <source>
        <dbReference type="SAM" id="MobiDB-lite"/>
    </source>
</evidence>
<feature type="compositionally biased region" description="Polar residues" evidence="8">
    <location>
        <begin position="52"/>
        <end position="64"/>
    </location>
</feature>
<dbReference type="SUPFAM" id="SSF57850">
    <property type="entry name" value="RING/U-box"/>
    <property type="match status" value="1"/>
</dbReference>
<proteinExistence type="predicted"/>
<dbReference type="InterPro" id="IPR027417">
    <property type="entry name" value="P-loop_NTPase"/>
</dbReference>
<evidence type="ECO:0000256" key="3">
    <source>
        <dbReference type="ARBA" id="ARBA00022771"/>
    </source>
</evidence>
<keyword evidence="4" id="KW-0378">Hydrolase</keyword>
<feature type="region of interest" description="Disordered" evidence="8">
    <location>
        <begin position="520"/>
        <end position="550"/>
    </location>
</feature>
<feature type="region of interest" description="Disordered" evidence="8">
    <location>
        <begin position="1651"/>
        <end position="1679"/>
    </location>
</feature>
<dbReference type="InterPro" id="IPR038718">
    <property type="entry name" value="SNF2-like_sf"/>
</dbReference>
<dbReference type="InterPro" id="IPR059033">
    <property type="entry name" value="C144_05_dom"/>
</dbReference>
<dbReference type="InterPro" id="IPR049730">
    <property type="entry name" value="SNF2/RAD54-like_C"/>
</dbReference>
<feature type="region of interest" description="Disordered" evidence="8">
    <location>
        <begin position="892"/>
        <end position="952"/>
    </location>
</feature>
<feature type="compositionally biased region" description="Basic and acidic residues" evidence="8">
    <location>
        <begin position="943"/>
        <end position="952"/>
    </location>
</feature>
<evidence type="ECO:0000259" key="10">
    <source>
        <dbReference type="PROSITE" id="PS51192"/>
    </source>
</evidence>
<evidence type="ECO:0000256" key="1">
    <source>
        <dbReference type="ARBA" id="ARBA00022723"/>
    </source>
</evidence>
<feature type="compositionally biased region" description="Polar residues" evidence="8">
    <location>
        <begin position="71"/>
        <end position="81"/>
    </location>
</feature>
<dbReference type="InterPro" id="IPR017907">
    <property type="entry name" value="Znf_RING_CS"/>
</dbReference>
<evidence type="ECO:0000259" key="9">
    <source>
        <dbReference type="PROSITE" id="PS50089"/>
    </source>
</evidence>
<dbReference type="SMART" id="SM00184">
    <property type="entry name" value="RING"/>
    <property type="match status" value="1"/>
</dbReference>
<feature type="compositionally biased region" description="Basic residues" evidence="8">
    <location>
        <begin position="527"/>
        <end position="539"/>
    </location>
</feature>
<dbReference type="SMART" id="SM00487">
    <property type="entry name" value="DEXDc"/>
    <property type="match status" value="1"/>
</dbReference>
<evidence type="ECO:0000256" key="7">
    <source>
        <dbReference type="PROSITE-ProRule" id="PRU00175"/>
    </source>
</evidence>
<organism evidence="11 12">
    <name type="scientific">Lentinula raphanica</name>
    <dbReference type="NCBI Taxonomy" id="153919"/>
    <lineage>
        <taxon>Eukaryota</taxon>
        <taxon>Fungi</taxon>
        <taxon>Dikarya</taxon>
        <taxon>Basidiomycota</taxon>
        <taxon>Agaricomycotina</taxon>
        <taxon>Agaricomycetes</taxon>
        <taxon>Agaricomycetidae</taxon>
        <taxon>Agaricales</taxon>
        <taxon>Marasmiineae</taxon>
        <taxon>Omphalotaceae</taxon>
        <taxon>Lentinula</taxon>
    </lineage>
</organism>
<dbReference type="InterPro" id="IPR052583">
    <property type="entry name" value="ATP-helicase/E3_Ub-Ligase"/>
</dbReference>
<dbReference type="Pfam" id="PF00176">
    <property type="entry name" value="SNF2-rel_dom"/>
    <property type="match status" value="1"/>
</dbReference>
<evidence type="ECO:0000256" key="4">
    <source>
        <dbReference type="ARBA" id="ARBA00022801"/>
    </source>
</evidence>
<dbReference type="InterPro" id="IPR014001">
    <property type="entry name" value="Helicase_ATP-bd"/>
</dbReference>
<keyword evidence="3 7" id="KW-0863">Zinc-finger</keyword>
<dbReference type="PROSITE" id="PS00518">
    <property type="entry name" value="ZF_RING_1"/>
    <property type="match status" value="1"/>
</dbReference>
<dbReference type="InterPro" id="IPR013083">
    <property type="entry name" value="Znf_RING/FYVE/PHD"/>
</dbReference>
<dbReference type="EMBL" id="MU806763">
    <property type="protein sequence ID" value="KAJ3833137.1"/>
    <property type="molecule type" value="Genomic_DNA"/>
</dbReference>
<evidence type="ECO:0000256" key="5">
    <source>
        <dbReference type="ARBA" id="ARBA00022833"/>
    </source>
</evidence>
<keyword evidence="5" id="KW-0862">Zinc</keyword>
<feature type="region of interest" description="Disordered" evidence="8">
    <location>
        <begin position="52"/>
        <end position="103"/>
    </location>
</feature>
<feature type="domain" description="Helicase ATP-binding" evidence="10">
    <location>
        <begin position="420"/>
        <end position="686"/>
    </location>
</feature>
<dbReference type="GO" id="GO:0061630">
    <property type="term" value="F:ubiquitin protein ligase activity"/>
    <property type="evidence" value="ECO:0007669"/>
    <property type="project" value="TreeGrafter"/>
</dbReference>
<comment type="caution">
    <text evidence="11">The sequence shown here is derived from an EMBL/GenBank/DDBJ whole genome shotgun (WGS) entry which is preliminary data.</text>
</comment>
<dbReference type="Gene3D" id="3.40.50.300">
    <property type="entry name" value="P-loop containing nucleotide triphosphate hydrolases"/>
    <property type="match status" value="2"/>
</dbReference>
<evidence type="ECO:0000313" key="12">
    <source>
        <dbReference type="Proteomes" id="UP001163846"/>
    </source>
</evidence>
<feature type="domain" description="RING-type" evidence="9">
    <location>
        <begin position="1320"/>
        <end position="1360"/>
    </location>
</feature>
<keyword evidence="2" id="KW-0547">Nucleotide-binding</keyword>
<dbReference type="PROSITE" id="PS50089">
    <property type="entry name" value="ZF_RING_2"/>
    <property type="match status" value="1"/>
</dbReference>
<dbReference type="Gene3D" id="3.30.40.10">
    <property type="entry name" value="Zinc/RING finger domain, C3HC4 (zinc finger)"/>
    <property type="match status" value="1"/>
</dbReference>
<dbReference type="PROSITE" id="PS51192">
    <property type="entry name" value="HELICASE_ATP_BIND_1"/>
    <property type="match status" value="1"/>
</dbReference>
<evidence type="ECO:0000256" key="2">
    <source>
        <dbReference type="ARBA" id="ARBA00022741"/>
    </source>
</evidence>
<reference evidence="11" key="1">
    <citation type="submission" date="2022-08" db="EMBL/GenBank/DDBJ databases">
        <authorList>
            <consortium name="DOE Joint Genome Institute"/>
            <person name="Min B."/>
            <person name="Riley R."/>
            <person name="Sierra-Patev S."/>
            <person name="Naranjo-Ortiz M."/>
            <person name="Looney B."/>
            <person name="Konkel Z."/>
            <person name="Slot J.C."/>
            <person name="Sakamoto Y."/>
            <person name="Steenwyk J.L."/>
            <person name="Rokas A."/>
            <person name="Carro J."/>
            <person name="Camarero S."/>
            <person name="Ferreira P."/>
            <person name="Molpeceres G."/>
            <person name="Ruiz-Duenas F.J."/>
            <person name="Serrano A."/>
            <person name="Henrissat B."/>
            <person name="Drula E."/>
            <person name="Hughes K.W."/>
            <person name="Mata J.L."/>
            <person name="Ishikawa N.K."/>
            <person name="Vargas-Isla R."/>
            <person name="Ushijima S."/>
            <person name="Smith C.A."/>
            <person name="Ahrendt S."/>
            <person name="Andreopoulos W."/>
            <person name="He G."/>
            <person name="Labutti K."/>
            <person name="Lipzen A."/>
            <person name="Ng V."/>
            <person name="Sandor L."/>
            <person name="Barry K."/>
            <person name="Martinez A.T."/>
            <person name="Xiao Y."/>
            <person name="Gibbons J.G."/>
            <person name="Terashima K."/>
            <person name="Hibbett D.S."/>
            <person name="Grigoriev I.V."/>
        </authorList>
    </citation>
    <scope>NUCLEOTIDE SEQUENCE</scope>
    <source>
        <strain evidence="11">TFB9207</strain>
    </source>
</reference>
<dbReference type="Gene3D" id="3.40.50.10810">
    <property type="entry name" value="Tandem AAA-ATPase domain"/>
    <property type="match status" value="2"/>
</dbReference>
<keyword evidence="6" id="KW-0067">ATP-binding</keyword>
<keyword evidence="1" id="KW-0479">Metal-binding</keyword>
<sequence>MPPPTQSHHVEHLNALPTFYDRYPLPSGKGYRPALNLPELIRLVRLNYSVDTLNDSPATNSATNGKKRARSSSPDPLPSSNKRAKSSDGLAVTTTDPCPSTIMDYPPLRNPVFNRLHLNLDEKLVPAFSHVMEIEYDSGIPEGGNPSQFSTSDVWQAEEEWFKQELLRLYMDHRVSFAINLEGFGVDHFGAHYILTSLSQEEPMWLAALPVCNPDNMQKDEFDFLNQGIQNLLHCLAILEKRGKFFTQMRLKLVITPDALEDGPLIRLHLEISASFVLPAIFDSTNSSQKLSKQQITTFDDAQRRVLSFIFPSSPAPSSFDGVVNIPYYYSILDPAAPLPSSVAEHAMQSERLQPTLLPFQRRTVGWLLNREGMTVLDDGKIIPKDELIRFSFWRAVEVENEQWFFHTLTGALRQSLPFTDEDDVPLGGILAEEPGLGKTIETLSLILLNPAQPRFNPSLERWDPEANITVKAIGSTLIVTPSNLAKQWSDELKTHAPTLKVLVYDGWSNVTVPISDTQIDRERARKQQAKSKAKKKAARAGSKAESLANIKKKGKATAVDLDDSDMDEEEEEEEEILEWSRYVHKFDVVITTYTVLQSDLNVARAPPKRPRRDGVVYANIERQRSPLIMVEWARVVMDEVQMAGGGKIEDMVSLIPRRSSLAVSGTPARAQVSDLSHVLKFLRFDIGSTRLWKRLLMPGYAGDFQRLFKHYSVRTMKSQVSHELTIPQQTRYLVSIDMGRVERLVYDQAFETILNELGLDARGVATIEGWEVDGALLRSSIRRLRGICTHPQVGLVLGPNERLYKPGALKTMADVLQNMKDQNWRNVIEDWKAKIQAMVKTAQLTQMNAKALNRYQAALDILLAGEKEAEQMIAEIERVIAEHDLKGEALKREAAEQRAKRAAMSGTDKGKQREDPQTSESDESDSDEDLDEEDNDLPKTPAGKEHRDKRSALVHRLREARIQFHRVKFLQGDIYHNLGKNYSAQENDAYASAEAVRRNLLKTTEQDVKKGIDQLDLDSIGGGKAGVKKEDLLIPVPYLEQGGIRSYGMVEELHEIIENVLNEQTDLLWEWRSEIHSLLIQDLNPGQNDADGQEYQRTLDNQGEAETYLQAYAALIADRREALTSERTLLAAHDAREIKQRKTKAALKAIAHDRMILPEDVDIQPEHRVLFQELSGKHKDLVLLLGGRAVRSILVDLTAAHGRTGKNDPERVLLAEAISDLRKLINTQQTLMEKVNTELALFRKVFNQRILYFRQLQEISDSVAEVEFEGSKEDALEASETEAEVLEAKILATRAHGRYLEHLVKSNAVNDMDEDEKCCILCRCEFERGFITNCAHIFCERCLRQWMGKKDGKNCPVCRVEIDLDNLQRFKLLESQQPPAPNPIVNGELVPTSRRRIEYNMIDPETFQSLQSIEAIGDYGSKIQTLVRHIMHFEQVDPGSKSIIFSAWADSLTIVERALRENGIHSIRIDRGTRGEGPVNKFKSNPEISVLLLHGERENAGLNITCASRVFLLESVVHHGFEIQAIARIDRMGQTRPTEVYCYYAEDTVERHILDLAARQGLSLYTKANSAGSLNVSSFTNEKPMIESPAKKSSKLGVKGDFISKIDDMLAILFPHMFEDLEYLLPPDDIVMTDVTNVDNIARADSVVGDASSRGAKGKGKARAAQENAIAGPSRLRH</sequence>
<feature type="compositionally biased region" description="Acidic residues" evidence="8">
    <location>
        <begin position="921"/>
        <end position="936"/>
    </location>
</feature>
<keyword evidence="12" id="KW-1185">Reference proteome</keyword>
<dbReference type="GO" id="GO:0006974">
    <property type="term" value="P:DNA damage response"/>
    <property type="evidence" value="ECO:0007669"/>
    <property type="project" value="TreeGrafter"/>
</dbReference>
<dbReference type="Proteomes" id="UP001163846">
    <property type="component" value="Unassembled WGS sequence"/>
</dbReference>
<dbReference type="GO" id="GO:0000209">
    <property type="term" value="P:protein polyubiquitination"/>
    <property type="evidence" value="ECO:0007669"/>
    <property type="project" value="TreeGrafter"/>
</dbReference>
<dbReference type="GO" id="GO:0008270">
    <property type="term" value="F:zinc ion binding"/>
    <property type="evidence" value="ECO:0007669"/>
    <property type="project" value="UniProtKB-KW"/>
</dbReference>
<dbReference type="PANTHER" id="PTHR45865">
    <property type="entry name" value="E3 UBIQUITIN-PROTEIN LIGASE SHPRH FAMILY MEMBER"/>
    <property type="match status" value="1"/>
</dbReference>
<dbReference type="Pfam" id="PF00097">
    <property type="entry name" value="zf-C3HC4"/>
    <property type="match status" value="1"/>
</dbReference>
<evidence type="ECO:0000313" key="11">
    <source>
        <dbReference type="EMBL" id="KAJ3833137.1"/>
    </source>
</evidence>
<dbReference type="GO" id="GO:0016787">
    <property type="term" value="F:hydrolase activity"/>
    <property type="evidence" value="ECO:0007669"/>
    <property type="project" value="UniProtKB-KW"/>
</dbReference>
<dbReference type="GO" id="GO:0005634">
    <property type="term" value="C:nucleus"/>
    <property type="evidence" value="ECO:0007669"/>
    <property type="project" value="TreeGrafter"/>
</dbReference>
<protein>
    <submittedName>
        <fullName evidence="11">SNF2 family N-terminal domain-containing protein</fullName>
    </submittedName>
</protein>
<evidence type="ECO:0000256" key="6">
    <source>
        <dbReference type="ARBA" id="ARBA00022840"/>
    </source>
</evidence>
<gene>
    <name evidence="11" type="ORF">F5878DRAFT_633457</name>
</gene>
<dbReference type="GO" id="GO:0005524">
    <property type="term" value="F:ATP binding"/>
    <property type="evidence" value="ECO:0007669"/>
    <property type="project" value="InterPro"/>
</dbReference>
<dbReference type="InterPro" id="IPR001841">
    <property type="entry name" value="Znf_RING"/>
</dbReference>
<name>A0AA38NYU5_9AGAR</name>
<dbReference type="Pfam" id="PF26021">
    <property type="entry name" value="Ferritin_C144_05"/>
    <property type="match status" value="1"/>
</dbReference>
<dbReference type="SUPFAM" id="SSF52540">
    <property type="entry name" value="P-loop containing nucleoside triphosphate hydrolases"/>
    <property type="match status" value="2"/>
</dbReference>
<dbReference type="InterPro" id="IPR018957">
    <property type="entry name" value="Znf_C3HC4_RING-type"/>
</dbReference>
<dbReference type="InterPro" id="IPR000330">
    <property type="entry name" value="SNF2_N"/>
</dbReference>
<dbReference type="CDD" id="cd18793">
    <property type="entry name" value="SF2_C_SNF"/>
    <property type="match status" value="1"/>
</dbReference>
<accession>A0AA38NYU5</accession>
<dbReference type="PANTHER" id="PTHR45865:SF1">
    <property type="entry name" value="E3 UBIQUITIN-PROTEIN LIGASE SHPRH"/>
    <property type="match status" value="1"/>
</dbReference>